<evidence type="ECO:0000256" key="2">
    <source>
        <dbReference type="ARBA" id="ARBA00022884"/>
    </source>
</evidence>
<reference evidence="5" key="1">
    <citation type="submission" date="2018-05" db="EMBL/GenBank/DDBJ databases">
        <authorList>
            <person name="Lanie J.A."/>
            <person name="Ng W.-L."/>
            <person name="Kazmierczak K.M."/>
            <person name="Andrzejewski T.M."/>
            <person name="Davidsen T.M."/>
            <person name="Wayne K.J."/>
            <person name="Tettelin H."/>
            <person name="Glass J.I."/>
            <person name="Rusch D."/>
            <person name="Podicherti R."/>
            <person name="Tsui H.-C.T."/>
            <person name="Winkler M.E."/>
        </authorList>
    </citation>
    <scope>NUCLEOTIDE SEQUENCE</scope>
</reference>
<dbReference type="PROSITE" id="PS00049">
    <property type="entry name" value="RIBOSOMAL_L14"/>
    <property type="match status" value="1"/>
</dbReference>
<dbReference type="InterPro" id="IPR036853">
    <property type="entry name" value="Ribosomal_uL14_sf"/>
</dbReference>
<dbReference type="FunFam" id="2.40.150.20:FF:000001">
    <property type="entry name" value="50S ribosomal protein L14"/>
    <property type="match status" value="1"/>
</dbReference>
<dbReference type="GO" id="GO:0022625">
    <property type="term" value="C:cytosolic large ribosomal subunit"/>
    <property type="evidence" value="ECO:0007669"/>
    <property type="project" value="TreeGrafter"/>
</dbReference>
<dbReference type="Pfam" id="PF00238">
    <property type="entry name" value="Ribosomal_L14"/>
    <property type="match status" value="1"/>
</dbReference>
<dbReference type="SMART" id="SM01374">
    <property type="entry name" value="Ribosomal_L14"/>
    <property type="match status" value="1"/>
</dbReference>
<evidence type="ECO:0000256" key="1">
    <source>
        <dbReference type="ARBA" id="ARBA00022730"/>
    </source>
</evidence>
<dbReference type="GO" id="GO:0006412">
    <property type="term" value="P:translation"/>
    <property type="evidence" value="ECO:0007669"/>
    <property type="project" value="InterPro"/>
</dbReference>
<sequence>MRTVLDVADNSGAKVVQCIKVLGGSRRRYARIGDIIVVTVKEVDPQSSIKKGEVKKAVVVRTKKEIRRSNGTYIKFDNNAAVLIGDTKEPVGTRIFGPVGRELRAKRYMKILSLAPEVL</sequence>
<dbReference type="CDD" id="cd00337">
    <property type="entry name" value="Ribosomal_uL14"/>
    <property type="match status" value="1"/>
</dbReference>
<name>A0A382B658_9ZZZZ</name>
<keyword evidence="2" id="KW-0694">RNA-binding</keyword>
<accession>A0A382B658</accession>
<keyword evidence="1" id="KW-0699">rRNA-binding</keyword>
<evidence type="ECO:0000313" key="5">
    <source>
        <dbReference type="EMBL" id="SVB09011.1"/>
    </source>
</evidence>
<keyword evidence="4" id="KW-0687">Ribonucleoprotein</keyword>
<dbReference type="NCBIfam" id="TIGR01067">
    <property type="entry name" value="rplN_bact"/>
    <property type="match status" value="1"/>
</dbReference>
<organism evidence="5">
    <name type="scientific">marine metagenome</name>
    <dbReference type="NCBI Taxonomy" id="408172"/>
    <lineage>
        <taxon>unclassified sequences</taxon>
        <taxon>metagenomes</taxon>
        <taxon>ecological metagenomes</taxon>
    </lineage>
</organism>
<dbReference type="PANTHER" id="PTHR11761">
    <property type="entry name" value="50S/60S RIBOSOMAL PROTEIN L14/L23"/>
    <property type="match status" value="1"/>
</dbReference>
<dbReference type="InterPro" id="IPR000218">
    <property type="entry name" value="Ribosomal_uL14"/>
</dbReference>
<dbReference type="HAMAP" id="MF_01367">
    <property type="entry name" value="Ribosomal_uL14"/>
    <property type="match status" value="1"/>
</dbReference>
<gene>
    <name evidence="5" type="ORF">METZ01_LOCUS161865</name>
</gene>
<evidence type="ECO:0000256" key="3">
    <source>
        <dbReference type="ARBA" id="ARBA00022980"/>
    </source>
</evidence>
<dbReference type="PANTHER" id="PTHR11761:SF3">
    <property type="entry name" value="LARGE RIBOSOMAL SUBUNIT PROTEIN UL14M"/>
    <property type="match status" value="1"/>
</dbReference>
<dbReference type="EMBL" id="UINC01028286">
    <property type="protein sequence ID" value="SVB09011.1"/>
    <property type="molecule type" value="Genomic_DNA"/>
</dbReference>
<dbReference type="AlphaFoldDB" id="A0A382B658"/>
<keyword evidence="3" id="KW-0689">Ribosomal protein</keyword>
<dbReference type="GO" id="GO:0070180">
    <property type="term" value="F:large ribosomal subunit rRNA binding"/>
    <property type="evidence" value="ECO:0007669"/>
    <property type="project" value="TreeGrafter"/>
</dbReference>
<dbReference type="GO" id="GO:0003735">
    <property type="term" value="F:structural constituent of ribosome"/>
    <property type="evidence" value="ECO:0007669"/>
    <property type="project" value="InterPro"/>
</dbReference>
<dbReference type="Gene3D" id="2.40.150.20">
    <property type="entry name" value="Ribosomal protein L14"/>
    <property type="match status" value="1"/>
</dbReference>
<dbReference type="InterPro" id="IPR019972">
    <property type="entry name" value="Ribosomal_uL14_CS"/>
</dbReference>
<proteinExistence type="inferred from homology"/>
<evidence type="ECO:0008006" key="6">
    <source>
        <dbReference type="Google" id="ProtNLM"/>
    </source>
</evidence>
<dbReference type="InterPro" id="IPR005745">
    <property type="entry name" value="Ribosomal_uL14_bac-type"/>
</dbReference>
<dbReference type="SUPFAM" id="SSF50193">
    <property type="entry name" value="Ribosomal protein L14"/>
    <property type="match status" value="1"/>
</dbReference>
<evidence type="ECO:0000256" key="4">
    <source>
        <dbReference type="ARBA" id="ARBA00023274"/>
    </source>
</evidence>
<protein>
    <recommendedName>
        <fullName evidence="6">50S ribosomal protein L14</fullName>
    </recommendedName>
</protein>